<dbReference type="SUPFAM" id="SSF55729">
    <property type="entry name" value="Acyl-CoA N-acyltransferases (Nat)"/>
    <property type="match status" value="1"/>
</dbReference>
<organism evidence="2 3">
    <name type="scientific">Peptoanaerobacter stomatis</name>
    <dbReference type="NCBI Taxonomy" id="796937"/>
    <lineage>
        <taxon>Bacteria</taxon>
        <taxon>Bacillati</taxon>
        <taxon>Bacillota</taxon>
        <taxon>Clostridia</taxon>
        <taxon>Peptostreptococcales</taxon>
        <taxon>Filifactoraceae</taxon>
        <taxon>Peptoanaerobacter</taxon>
    </lineage>
</organism>
<evidence type="ECO:0000313" key="3">
    <source>
        <dbReference type="Proteomes" id="UP000006437"/>
    </source>
</evidence>
<accession>G9X3M4</accession>
<dbReference type="EMBL" id="AFZE01000058">
    <property type="protein sequence ID" value="EHL09989.1"/>
    <property type="molecule type" value="Genomic_DNA"/>
</dbReference>
<protein>
    <recommendedName>
        <fullName evidence="1">N-acetyltransferase domain-containing protein</fullName>
    </recommendedName>
</protein>
<name>G9X3M4_9FIRM</name>
<dbReference type="RefSeq" id="WP_009525216.1">
    <property type="nucleotide sequence ID" value="NZ_JBQMYZ010000034.1"/>
</dbReference>
<dbReference type="InterPro" id="IPR050276">
    <property type="entry name" value="MshD_Acetyltransferase"/>
</dbReference>
<dbReference type="HOGENOM" id="CLU_118417_0_0_9"/>
<evidence type="ECO:0000259" key="1">
    <source>
        <dbReference type="PROSITE" id="PS51186"/>
    </source>
</evidence>
<sequence>MDPDFKQITRDYVEEIIDKYIAFREEEDEKWEYEDAKMRIEQLVFVLGSYCIMIIKNDEIIGFALGFFKQFDTVKIYYLEEILIGKKFRNHGYGTILLKKMEQDLKSSGCNKITLLTTHSDEHRRFYERLGFVDNDFLRPLKKDI</sequence>
<gene>
    <name evidence="2" type="ORF">HMPREF9629_00981</name>
</gene>
<dbReference type="Pfam" id="PF00583">
    <property type="entry name" value="Acetyltransf_1"/>
    <property type="match status" value="1"/>
</dbReference>
<dbReference type="BioCyc" id="EBAC796937-HMP:GMGH-983-MONOMER"/>
<dbReference type="PANTHER" id="PTHR43617">
    <property type="entry name" value="L-AMINO ACID N-ACETYLTRANSFERASE"/>
    <property type="match status" value="1"/>
</dbReference>
<dbReference type="Proteomes" id="UP000006437">
    <property type="component" value="Unassembled WGS sequence"/>
</dbReference>
<dbReference type="AlphaFoldDB" id="G9X3M4"/>
<dbReference type="PROSITE" id="PS51186">
    <property type="entry name" value="GNAT"/>
    <property type="match status" value="1"/>
</dbReference>
<dbReference type="InterPro" id="IPR016181">
    <property type="entry name" value="Acyl_CoA_acyltransferase"/>
</dbReference>
<dbReference type="CDD" id="cd04301">
    <property type="entry name" value="NAT_SF"/>
    <property type="match status" value="1"/>
</dbReference>
<dbReference type="InterPro" id="IPR000182">
    <property type="entry name" value="GNAT_dom"/>
</dbReference>
<dbReference type="GO" id="GO:0016747">
    <property type="term" value="F:acyltransferase activity, transferring groups other than amino-acyl groups"/>
    <property type="evidence" value="ECO:0007669"/>
    <property type="project" value="InterPro"/>
</dbReference>
<proteinExistence type="predicted"/>
<dbReference type="Gene3D" id="3.40.630.30">
    <property type="match status" value="1"/>
</dbReference>
<reference evidence="2 3" key="1">
    <citation type="submission" date="2011-08" db="EMBL/GenBank/DDBJ databases">
        <title>The Genome Sequence of Eubacteriaceae bacterium ACC19a.</title>
        <authorList>
            <consortium name="The Broad Institute Genome Sequencing Platform"/>
            <person name="Earl A."/>
            <person name="Ward D."/>
            <person name="Feldgarden M."/>
            <person name="Gevers D."/>
            <person name="Sizova M."/>
            <person name="Hazen A."/>
            <person name="Epstein S."/>
            <person name="Young S.K."/>
            <person name="Zeng Q."/>
            <person name="Gargeya S."/>
            <person name="Fitzgerald M."/>
            <person name="Haas B."/>
            <person name="Abouelleil A."/>
            <person name="Alvarado L."/>
            <person name="Arachchi H.M."/>
            <person name="Berlin A."/>
            <person name="Brown A."/>
            <person name="Chapman S.B."/>
            <person name="Chen Z."/>
            <person name="Dunbar C."/>
            <person name="Freedman E."/>
            <person name="Gearin G."/>
            <person name="Gellesch M."/>
            <person name="Goldberg J."/>
            <person name="Griggs A."/>
            <person name="Gujja S."/>
            <person name="Heiman D."/>
            <person name="Howarth C."/>
            <person name="Larson L."/>
            <person name="Lui A."/>
            <person name="MacDonald P.J.P."/>
            <person name="Montmayeur A."/>
            <person name="Murphy C."/>
            <person name="Neiman D."/>
            <person name="Pearson M."/>
            <person name="Priest M."/>
            <person name="Roberts A."/>
            <person name="Saif S."/>
            <person name="Shea T."/>
            <person name="Shenoy N."/>
            <person name="Sisk P."/>
            <person name="Stolte C."/>
            <person name="Sykes S."/>
            <person name="Wortman J."/>
            <person name="Nusbaum C."/>
            <person name="Birren B."/>
        </authorList>
    </citation>
    <scope>NUCLEOTIDE SEQUENCE [LARGE SCALE GENOMIC DNA]</scope>
    <source>
        <strain evidence="2 3">ACC19a</strain>
    </source>
</reference>
<evidence type="ECO:0000313" key="2">
    <source>
        <dbReference type="EMBL" id="EHL09989.1"/>
    </source>
</evidence>
<comment type="caution">
    <text evidence="2">The sequence shown here is derived from an EMBL/GenBank/DDBJ whole genome shotgun (WGS) entry which is preliminary data.</text>
</comment>
<feature type="domain" description="N-acetyltransferase" evidence="1">
    <location>
        <begin position="7"/>
        <end position="145"/>
    </location>
</feature>